<evidence type="ECO:0000256" key="5">
    <source>
        <dbReference type="ARBA" id="ARBA00023242"/>
    </source>
</evidence>
<protein>
    <submittedName>
        <fullName evidence="6">Uncharacterized protein</fullName>
    </submittedName>
</protein>
<dbReference type="InterPro" id="IPR012337">
    <property type="entry name" value="RNaseH-like_sf"/>
</dbReference>
<proteinExistence type="predicted"/>
<keyword evidence="4" id="KW-0862">Zinc</keyword>
<evidence type="ECO:0000256" key="4">
    <source>
        <dbReference type="ARBA" id="ARBA00022833"/>
    </source>
</evidence>
<dbReference type="SUPFAM" id="SSF53098">
    <property type="entry name" value="Ribonuclease H-like"/>
    <property type="match status" value="1"/>
</dbReference>
<dbReference type="EMBL" id="CM029039">
    <property type="protein sequence ID" value="KAG2640017.1"/>
    <property type="molecule type" value="Genomic_DNA"/>
</dbReference>
<name>A0A8T0VZZ3_PANVG</name>
<keyword evidence="3" id="KW-0863">Zinc-finger</keyword>
<evidence type="ECO:0000313" key="6">
    <source>
        <dbReference type="EMBL" id="KAG2640017.1"/>
    </source>
</evidence>
<sequence>MLVLLCCESNFLAKSMLHCNGDLFHVRCAAHVLNFIVKKCLEVIDGIINDIKESVEYIKDSTSIKEKFEEVIVVMGIDCGSRLTLNVPTHCNTMCDMLELALHLIKLFMS</sequence>
<dbReference type="Proteomes" id="UP000823388">
    <property type="component" value="Chromosome 2K"/>
</dbReference>
<comment type="subcellular location">
    <subcellularLocation>
        <location evidence="1">Nucleus</location>
    </subcellularLocation>
</comment>
<accession>A0A8T0VZZ3</accession>
<keyword evidence="5" id="KW-0539">Nucleus</keyword>
<dbReference type="InterPro" id="IPR052035">
    <property type="entry name" value="ZnF_BED_domain_contain"/>
</dbReference>
<keyword evidence="7" id="KW-1185">Reference proteome</keyword>
<comment type="caution">
    <text evidence="6">The sequence shown here is derived from an EMBL/GenBank/DDBJ whole genome shotgun (WGS) entry which is preliminary data.</text>
</comment>
<dbReference type="GO" id="GO:0008270">
    <property type="term" value="F:zinc ion binding"/>
    <property type="evidence" value="ECO:0007669"/>
    <property type="project" value="UniProtKB-KW"/>
</dbReference>
<dbReference type="PANTHER" id="PTHR46481:SF10">
    <property type="entry name" value="ZINC FINGER BED DOMAIN-CONTAINING PROTEIN 39"/>
    <property type="match status" value="1"/>
</dbReference>
<evidence type="ECO:0000256" key="3">
    <source>
        <dbReference type="ARBA" id="ARBA00022771"/>
    </source>
</evidence>
<reference evidence="6" key="1">
    <citation type="submission" date="2020-05" db="EMBL/GenBank/DDBJ databases">
        <title>WGS assembly of Panicum virgatum.</title>
        <authorList>
            <person name="Lovell J.T."/>
            <person name="Jenkins J."/>
            <person name="Shu S."/>
            <person name="Juenger T.E."/>
            <person name="Schmutz J."/>
        </authorList>
    </citation>
    <scope>NUCLEOTIDE SEQUENCE</scope>
    <source>
        <strain evidence="6">AP13</strain>
    </source>
</reference>
<evidence type="ECO:0000313" key="7">
    <source>
        <dbReference type="Proteomes" id="UP000823388"/>
    </source>
</evidence>
<dbReference type="GO" id="GO:0005634">
    <property type="term" value="C:nucleus"/>
    <property type="evidence" value="ECO:0007669"/>
    <property type="project" value="UniProtKB-SubCell"/>
</dbReference>
<evidence type="ECO:0000256" key="1">
    <source>
        <dbReference type="ARBA" id="ARBA00004123"/>
    </source>
</evidence>
<keyword evidence="2" id="KW-0479">Metal-binding</keyword>
<organism evidence="6 7">
    <name type="scientific">Panicum virgatum</name>
    <name type="common">Blackwell switchgrass</name>
    <dbReference type="NCBI Taxonomy" id="38727"/>
    <lineage>
        <taxon>Eukaryota</taxon>
        <taxon>Viridiplantae</taxon>
        <taxon>Streptophyta</taxon>
        <taxon>Embryophyta</taxon>
        <taxon>Tracheophyta</taxon>
        <taxon>Spermatophyta</taxon>
        <taxon>Magnoliopsida</taxon>
        <taxon>Liliopsida</taxon>
        <taxon>Poales</taxon>
        <taxon>Poaceae</taxon>
        <taxon>PACMAD clade</taxon>
        <taxon>Panicoideae</taxon>
        <taxon>Panicodae</taxon>
        <taxon>Paniceae</taxon>
        <taxon>Panicinae</taxon>
        <taxon>Panicum</taxon>
        <taxon>Panicum sect. Hiantes</taxon>
    </lineage>
</organism>
<dbReference type="PANTHER" id="PTHR46481">
    <property type="entry name" value="ZINC FINGER BED DOMAIN-CONTAINING PROTEIN 4"/>
    <property type="match status" value="1"/>
</dbReference>
<evidence type="ECO:0000256" key="2">
    <source>
        <dbReference type="ARBA" id="ARBA00022723"/>
    </source>
</evidence>
<dbReference type="AlphaFoldDB" id="A0A8T0VZZ3"/>
<gene>
    <name evidence="6" type="ORF">PVAP13_2KG064480</name>
</gene>